<evidence type="ECO:0000256" key="2">
    <source>
        <dbReference type="SAM" id="SignalP"/>
    </source>
</evidence>
<organism evidence="3 4">
    <name type="scientific">Mycena chlorophos</name>
    <name type="common">Agaric fungus</name>
    <name type="synonym">Agaricus chlorophos</name>
    <dbReference type="NCBI Taxonomy" id="658473"/>
    <lineage>
        <taxon>Eukaryota</taxon>
        <taxon>Fungi</taxon>
        <taxon>Dikarya</taxon>
        <taxon>Basidiomycota</taxon>
        <taxon>Agaricomycotina</taxon>
        <taxon>Agaricomycetes</taxon>
        <taxon>Agaricomycetidae</taxon>
        <taxon>Agaricales</taxon>
        <taxon>Marasmiineae</taxon>
        <taxon>Mycenaceae</taxon>
        <taxon>Mycena</taxon>
    </lineage>
</organism>
<evidence type="ECO:0000313" key="3">
    <source>
        <dbReference type="EMBL" id="GAT54875.1"/>
    </source>
</evidence>
<accession>A0ABQ0LUV5</accession>
<keyword evidence="4" id="KW-1185">Reference proteome</keyword>
<dbReference type="Proteomes" id="UP000815677">
    <property type="component" value="Unassembled WGS sequence"/>
</dbReference>
<evidence type="ECO:0000256" key="1">
    <source>
        <dbReference type="SAM" id="MobiDB-lite"/>
    </source>
</evidence>
<gene>
    <name evidence="3" type="ORF">MCHLO_11695</name>
</gene>
<feature type="compositionally biased region" description="Basic and acidic residues" evidence="1">
    <location>
        <begin position="64"/>
        <end position="74"/>
    </location>
</feature>
<keyword evidence="2" id="KW-0732">Signal</keyword>
<feature type="signal peptide" evidence="2">
    <location>
        <begin position="1"/>
        <end position="19"/>
    </location>
</feature>
<feature type="region of interest" description="Disordered" evidence="1">
    <location>
        <begin position="39"/>
        <end position="74"/>
    </location>
</feature>
<proteinExistence type="predicted"/>
<sequence>MVPFFVLVLYIIALSRVSARPSPSPGERLMPVLSQPALEERRAESLPNVQVRRDTDATTDDDPDSRLAHRLERH</sequence>
<name>A0ABQ0LUV5_MYCCL</name>
<evidence type="ECO:0000313" key="4">
    <source>
        <dbReference type="Proteomes" id="UP000815677"/>
    </source>
</evidence>
<feature type="chain" id="PRO_5045275532" evidence="2">
    <location>
        <begin position="20"/>
        <end position="74"/>
    </location>
</feature>
<reference evidence="3" key="1">
    <citation type="submission" date="2014-09" db="EMBL/GenBank/DDBJ databases">
        <title>Genome sequence of the luminous mushroom Mycena chlorophos for searching fungal bioluminescence genes.</title>
        <authorList>
            <person name="Tanaka Y."/>
            <person name="Kasuga D."/>
            <person name="Oba Y."/>
            <person name="Hase S."/>
            <person name="Sato K."/>
            <person name="Oba Y."/>
            <person name="Sakakibara Y."/>
        </authorList>
    </citation>
    <scope>NUCLEOTIDE SEQUENCE</scope>
</reference>
<protein>
    <submittedName>
        <fullName evidence="3">Uncharacterized protein</fullName>
    </submittedName>
</protein>
<dbReference type="EMBL" id="DF848785">
    <property type="protein sequence ID" value="GAT54875.1"/>
    <property type="molecule type" value="Genomic_DNA"/>
</dbReference>